<evidence type="ECO:0000313" key="1">
    <source>
        <dbReference type="EMBL" id="DAF62434.1"/>
    </source>
</evidence>
<name>A0A8S5TI40_9CAUD</name>
<accession>A0A8S5TI40</accession>
<sequence length="400" mass="47224">MPKKQNFNTEAILKDVYPIIESSMNKNMMAWKRCMSSFIQRRNEMLFDTMPCDRILYRDNDKEELYQALKITMDQIKEKMQGTYYSNILHFKPNSAKDDLTIVALCIVRYFSLKKDKKNLELANIYLAFSAKFYPLVHYEFFKTVAPSKYRHVMEYVVNNKLSQKFDLKSKGTVIGAVKSINETWVTSYEKMLKDFDDEEVVYVIEQLYNRIKSFMKNIATLYYEAYKKREYITYEKDQIPEEGSGDNAFNLTTNDSFRLQQYVEKTMERINTSQVDYKTCTMCADANVKTEEVRSIFESIFNNSNNITLVKELITLMIASYMVQATNKDVASIAFFKFSTQVKPNTKDETLIRIKDIIEEMLSDNSLQYRKRKHRVATKLSYQKAFLKYFAFMIINANK</sequence>
<organism evidence="1">
    <name type="scientific">Myoviridae sp. ctIty1</name>
    <dbReference type="NCBI Taxonomy" id="2827673"/>
    <lineage>
        <taxon>Viruses</taxon>
        <taxon>Duplodnaviria</taxon>
        <taxon>Heunggongvirae</taxon>
        <taxon>Uroviricota</taxon>
        <taxon>Caudoviricetes</taxon>
    </lineage>
</organism>
<proteinExistence type="predicted"/>
<dbReference type="EMBL" id="BK032823">
    <property type="protein sequence ID" value="DAF62434.1"/>
    <property type="molecule type" value="Genomic_DNA"/>
</dbReference>
<reference evidence="1" key="1">
    <citation type="journal article" date="2021" name="Proc. Natl. Acad. Sci. U.S.A.">
        <title>A Catalog of Tens of Thousands of Viruses from Human Metagenomes Reveals Hidden Associations with Chronic Diseases.</title>
        <authorList>
            <person name="Tisza M.J."/>
            <person name="Buck C.B."/>
        </authorList>
    </citation>
    <scope>NUCLEOTIDE SEQUENCE</scope>
    <source>
        <strain evidence="1">CtIty1</strain>
    </source>
</reference>
<protein>
    <submittedName>
        <fullName evidence="1">Uncharacterized protein</fullName>
    </submittedName>
</protein>